<feature type="compositionally biased region" description="Acidic residues" evidence="1">
    <location>
        <begin position="401"/>
        <end position="417"/>
    </location>
</feature>
<feature type="compositionally biased region" description="Polar residues" evidence="1">
    <location>
        <begin position="564"/>
        <end position="573"/>
    </location>
</feature>
<sequence length="591" mass="65340">MVDSSEESQTEEVYQDAQNVHNNAEEDLIMAAKALGQLKGSTPSPPAPNMVETVQETPTIFDKVTSHPLISNSINYMLERTIHASSSYLQNPDAKGQHSPPASNSHPAITTTTTAPIQSSAFTSALSSERYKRPSSSLIGTNSLEIDGLGSTKRPRLSSNISGSLSDMTKLPPLIPSASSAARQQPYAAFGHARFPRVAPNLRQQVTITSAISAQKSLQDLTELSVINLNIESRKRLEMLIHFLKLGNSQLSECIENLMKMVESRRQDSVLSSPRSPAVFDSDTEPSDNGHNDLLTEDNRIHAFDNSSTTSLTSLPRANSVTSIDSNSQFFSDESIQQMKDDIVTTVKKIVNVVSKVSANSLSEPARSNVREALLRLPSNWAAIFEQEQQQQQRTGGAENMDVDEGEDDDSDSEYSDSETLNSDNTSIDTRYEDSREELHNQDGKSKGVVKKEKSPPAKHIRRSVTQRLLANLFRYRGGVSSRSTTTFQAKQWFKSKIRNQMMYDPNGKILILAQESLDMINKIIKFCNESLDKAENWNTSKQQQQRQTLMSKLKGMNYVSAAAHSSENSSPNRDGEEIETIVVKSSEDSS</sequence>
<feature type="compositionally biased region" description="Basic and acidic residues" evidence="1">
    <location>
        <begin position="430"/>
        <end position="456"/>
    </location>
</feature>
<feature type="compositionally biased region" description="Low complexity" evidence="1">
    <location>
        <begin position="107"/>
        <end position="116"/>
    </location>
</feature>
<feature type="compositionally biased region" description="Polar residues" evidence="1">
    <location>
        <begin position="420"/>
        <end position="429"/>
    </location>
</feature>
<dbReference type="GO" id="GO:0006357">
    <property type="term" value="P:regulation of transcription by RNA polymerase II"/>
    <property type="evidence" value="ECO:0007669"/>
    <property type="project" value="TreeGrafter"/>
</dbReference>
<dbReference type="GO" id="GO:0005634">
    <property type="term" value="C:nucleus"/>
    <property type="evidence" value="ECO:0007669"/>
    <property type="project" value="TreeGrafter"/>
</dbReference>
<dbReference type="Pfam" id="PF08618">
    <property type="entry name" value="Opi1"/>
    <property type="match status" value="1"/>
</dbReference>
<protein>
    <submittedName>
        <fullName evidence="2">DEKNAAC104609</fullName>
    </submittedName>
</protein>
<dbReference type="FunCoup" id="A0A448YR55">
    <property type="interactions" value="297"/>
</dbReference>
<dbReference type="PANTHER" id="PTHR38406">
    <property type="entry name" value="TRANSCRIPTIONAL REPRESSOR OPI1"/>
    <property type="match status" value="1"/>
</dbReference>
<reference evidence="2 3" key="1">
    <citation type="submission" date="2018-12" db="EMBL/GenBank/DDBJ databases">
        <authorList>
            <person name="Tiukova I."/>
            <person name="Dainat J."/>
        </authorList>
    </citation>
    <scope>NUCLEOTIDE SEQUENCE [LARGE SCALE GENOMIC DNA]</scope>
</reference>
<gene>
    <name evidence="2" type="ORF">BRENAR_LOCUS4112</name>
</gene>
<dbReference type="STRING" id="13370.A0A448YR55"/>
<dbReference type="EMBL" id="CAACVR010000045">
    <property type="protein sequence ID" value="VEU23381.1"/>
    <property type="molecule type" value="Genomic_DNA"/>
</dbReference>
<dbReference type="OrthoDB" id="2441642at2759"/>
<dbReference type="InterPro" id="IPR013927">
    <property type="entry name" value="TF_Opi1_Ccg-8"/>
</dbReference>
<feature type="region of interest" description="Disordered" evidence="1">
    <location>
        <begin position="267"/>
        <end position="295"/>
    </location>
</feature>
<feature type="region of interest" description="Disordered" evidence="1">
    <location>
        <begin position="562"/>
        <end position="591"/>
    </location>
</feature>
<feature type="region of interest" description="Disordered" evidence="1">
    <location>
        <begin position="388"/>
        <end position="462"/>
    </location>
</feature>
<dbReference type="GO" id="GO:0003714">
    <property type="term" value="F:transcription corepressor activity"/>
    <property type="evidence" value="ECO:0007669"/>
    <property type="project" value="InterPro"/>
</dbReference>
<dbReference type="AlphaFoldDB" id="A0A448YR55"/>
<proteinExistence type="predicted"/>
<evidence type="ECO:0000313" key="3">
    <source>
        <dbReference type="Proteomes" id="UP000290900"/>
    </source>
</evidence>
<accession>A0A448YR55</accession>
<dbReference type="GO" id="GO:0030968">
    <property type="term" value="P:endoplasmic reticulum unfolded protein response"/>
    <property type="evidence" value="ECO:0007669"/>
    <property type="project" value="TreeGrafter"/>
</dbReference>
<evidence type="ECO:0000256" key="1">
    <source>
        <dbReference type="SAM" id="MobiDB-lite"/>
    </source>
</evidence>
<dbReference type="GO" id="GO:0005783">
    <property type="term" value="C:endoplasmic reticulum"/>
    <property type="evidence" value="ECO:0007669"/>
    <property type="project" value="TreeGrafter"/>
</dbReference>
<feature type="region of interest" description="Disordered" evidence="1">
    <location>
        <begin position="142"/>
        <end position="165"/>
    </location>
</feature>
<dbReference type="GO" id="GO:0008654">
    <property type="term" value="P:phospholipid biosynthetic process"/>
    <property type="evidence" value="ECO:0007669"/>
    <property type="project" value="TreeGrafter"/>
</dbReference>
<dbReference type="Proteomes" id="UP000290900">
    <property type="component" value="Unassembled WGS sequence"/>
</dbReference>
<evidence type="ECO:0000313" key="2">
    <source>
        <dbReference type="EMBL" id="VEU23381.1"/>
    </source>
</evidence>
<keyword evidence="3" id="KW-1185">Reference proteome</keyword>
<organism evidence="2 3">
    <name type="scientific">Brettanomyces naardenensis</name>
    <name type="common">Yeast</name>
    <dbReference type="NCBI Taxonomy" id="13370"/>
    <lineage>
        <taxon>Eukaryota</taxon>
        <taxon>Fungi</taxon>
        <taxon>Dikarya</taxon>
        <taxon>Ascomycota</taxon>
        <taxon>Saccharomycotina</taxon>
        <taxon>Pichiomycetes</taxon>
        <taxon>Pichiales</taxon>
        <taxon>Pichiaceae</taxon>
        <taxon>Brettanomyces</taxon>
    </lineage>
</organism>
<dbReference type="PANTHER" id="PTHR38406:SF1">
    <property type="entry name" value="TRANSCRIPTIONAL REPRESSOR OPI1"/>
    <property type="match status" value="1"/>
</dbReference>
<dbReference type="InParanoid" id="A0A448YR55"/>
<name>A0A448YR55_BRENA</name>
<feature type="region of interest" description="Disordered" evidence="1">
    <location>
        <begin position="88"/>
        <end position="116"/>
    </location>
</feature>